<dbReference type="PANTHER" id="PTHR42804:SF1">
    <property type="entry name" value="ALDEHYDE DEHYDROGENASE-RELATED"/>
    <property type="match status" value="1"/>
</dbReference>
<dbReference type="InterPro" id="IPR029510">
    <property type="entry name" value="Ald_DH_CS_GLU"/>
</dbReference>
<dbReference type="EMBL" id="VJZA01000009">
    <property type="protein sequence ID" value="TVT23892.1"/>
    <property type="molecule type" value="Genomic_DNA"/>
</dbReference>
<dbReference type="Gene3D" id="3.40.605.10">
    <property type="entry name" value="Aldehyde Dehydrogenase, Chain A, domain 1"/>
    <property type="match status" value="1"/>
</dbReference>
<dbReference type="InterPro" id="IPR016162">
    <property type="entry name" value="Ald_DH_N"/>
</dbReference>
<dbReference type="InterPro" id="IPR015590">
    <property type="entry name" value="Aldehyde_DH_dom"/>
</dbReference>
<dbReference type="InterPro" id="IPR016161">
    <property type="entry name" value="Ald_DH/histidinol_DH"/>
</dbReference>
<reference evidence="6 7" key="1">
    <citation type="submission" date="2019-07" db="EMBL/GenBank/DDBJ databases">
        <title>New species of Amycolatopsis and Streptomyces.</title>
        <authorList>
            <person name="Duangmal K."/>
            <person name="Teo W.F.A."/>
            <person name="Lipun K."/>
        </authorList>
    </citation>
    <scope>NUCLEOTIDE SEQUENCE [LARGE SCALE GENOMIC DNA]</scope>
    <source>
        <strain evidence="6 7">JCM 30562</strain>
    </source>
</reference>
<dbReference type="InterPro" id="IPR016163">
    <property type="entry name" value="Ald_DH_C"/>
</dbReference>
<feature type="domain" description="Aldehyde dehydrogenase" evidence="5">
    <location>
        <begin position="37"/>
        <end position="489"/>
    </location>
</feature>
<evidence type="ECO:0000256" key="2">
    <source>
        <dbReference type="ARBA" id="ARBA00023002"/>
    </source>
</evidence>
<gene>
    <name evidence="6" type="ORF">FNH06_08505</name>
</gene>
<keyword evidence="2 4" id="KW-0560">Oxidoreductase</keyword>
<dbReference type="AlphaFoldDB" id="A0A558AHZ1"/>
<organism evidence="6 7">
    <name type="scientific">Amycolatopsis acidiphila</name>
    <dbReference type="NCBI Taxonomy" id="715473"/>
    <lineage>
        <taxon>Bacteria</taxon>
        <taxon>Bacillati</taxon>
        <taxon>Actinomycetota</taxon>
        <taxon>Actinomycetes</taxon>
        <taxon>Pseudonocardiales</taxon>
        <taxon>Pseudonocardiaceae</taxon>
        <taxon>Amycolatopsis</taxon>
    </lineage>
</organism>
<name>A0A558AHZ1_9PSEU</name>
<dbReference type="PANTHER" id="PTHR42804">
    <property type="entry name" value="ALDEHYDE DEHYDROGENASE"/>
    <property type="match status" value="1"/>
</dbReference>
<evidence type="ECO:0000256" key="3">
    <source>
        <dbReference type="PROSITE-ProRule" id="PRU10007"/>
    </source>
</evidence>
<dbReference type="SUPFAM" id="SSF53720">
    <property type="entry name" value="ALDH-like"/>
    <property type="match status" value="1"/>
</dbReference>
<evidence type="ECO:0000313" key="7">
    <source>
        <dbReference type="Proteomes" id="UP000318578"/>
    </source>
</evidence>
<comment type="similarity">
    <text evidence="1 4">Belongs to the aldehyde dehydrogenase family.</text>
</comment>
<dbReference type="GO" id="GO:0016620">
    <property type="term" value="F:oxidoreductase activity, acting on the aldehyde or oxo group of donors, NAD or NADP as acceptor"/>
    <property type="evidence" value="ECO:0007669"/>
    <property type="project" value="InterPro"/>
</dbReference>
<evidence type="ECO:0000256" key="4">
    <source>
        <dbReference type="RuleBase" id="RU003345"/>
    </source>
</evidence>
<sequence>MEKEVGHIVNVEAQAATVADDTPLLVGGREYWSDSLHEVRNPAHPEQCVGRIVQADETIAISAIEAAAAALPGWAATPRGERLMHVRQALSGIEAFAADLAPLITREMGKNLRESESEVALPGVALGKYEPHFQRMIDERISDERGDVVVSRAPRGVTTLIVPFNWPVAQLALKLVPALLMGNTVVVKASPLAPLAVTKVVHAIASALPPGVVNAVFGPDSVASVLTTHPAVRTVSFTGSIATGRKVMAAAAASLKHVVLELGGNDPALILADAALDKRQCIRILQAIFSTSGQGCQLIKRIYVHRSRHDELVEKLVACADDYYVVGDGMEPEVNLGPVVTKAQRDRIQNLIERSRGADTTVRETGKVHDTQVFERGWFVRPSFITHVDSDAPIVTDEQFGPVVPIIAFDEEDEALRLANATEFGLAASVWTEDAERGMALGRSIEAGTVFVNNHNTFAIFDVGGVGGVKQSGNGRELGPWGLEEFADLQIRSTRAK</sequence>
<evidence type="ECO:0000313" key="6">
    <source>
        <dbReference type="EMBL" id="TVT23892.1"/>
    </source>
</evidence>
<comment type="caution">
    <text evidence="6">The sequence shown here is derived from an EMBL/GenBank/DDBJ whole genome shotgun (WGS) entry which is preliminary data.</text>
</comment>
<proteinExistence type="inferred from homology"/>
<accession>A0A558AHZ1</accession>
<dbReference type="Proteomes" id="UP000318578">
    <property type="component" value="Unassembled WGS sequence"/>
</dbReference>
<dbReference type="OrthoDB" id="6882680at2"/>
<keyword evidence="7" id="KW-1185">Reference proteome</keyword>
<dbReference type="PROSITE" id="PS00687">
    <property type="entry name" value="ALDEHYDE_DEHYDR_GLU"/>
    <property type="match status" value="1"/>
</dbReference>
<evidence type="ECO:0000256" key="1">
    <source>
        <dbReference type="ARBA" id="ARBA00009986"/>
    </source>
</evidence>
<feature type="active site" evidence="3">
    <location>
        <position position="261"/>
    </location>
</feature>
<evidence type="ECO:0000259" key="5">
    <source>
        <dbReference type="Pfam" id="PF00171"/>
    </source>
</evidence>
<dbReference type="Gene3D" id="3.40.309.10">
    <property type="entry name" value="Aldehyde Dehydrogenase, Chain A, domain 2"/>
    <property type="match status" value="1"/>
</dbReference>
<dbReference type="Pfam" id="PF00171">
    <property type="entry name" value="Aldedh"/>
    <property type="match status" value="1"/>
</dbReference>
<protein>
    <submittedName>
        <fullName evidence="6">Aldehyde dehydrogenase family protein</fullName>
    </submittedName>
</protein>